<evidence type="ECO:0000313" key="1">
    <source>
        <dbReference type="EMBL" id="CAJ1002365.1"/>
    </source>
</evidence>
<dbReference type="AlphaFoldDB" id="A0AA48RHI3"/>
<dbReference type="Proteomes" id="UP001189619">
    <property type="component" value="Chromosome"/>
</dbReference>
<dbReference type="InterPro" id="IPR019734">
    <property type="entry name" value="TPR_rpt"/>
</dbReference>
<dbReference type="EMBL" id="OY569118">
    <property type="protein sequence ID" value="CAJ1002365.1"/>
    <property type="molecule type" value="Genomic_DNA"/>
</dbReference>
<organism evidence="1 2">
    <name type="scientific">Brevibacillus aydinogluensis</name>
    <dbReference type="NCBI Taxonomy" id="927786"/>
    <lineage>
        <taxon>Bacteria</taxon>
        <taxon>Bacillati</taxon>
        <taxon>Bacillota</taxon>
        <taxon>Bacilli</taxon>
        <taxon>Bacillales</taxon>
        <taxon>Paenibacillaceae</taxon>
        <taxon>Brevibacillus</taxon>
    </lineage>
</organism>
<reference evidence="1" key="1">
    <citation type="submission" date="2023-07" db="EMBL/GenBank/DDBJ databases">
        <authorList>
            <person name="Ivanov I."/>
            <person name="Teneva D."/>
            <person name="Stoikov I."/>
        </authorList>
    </citation>
    <scope>NUCLEOTIDE SEQUENCE</scope>
    <source>
        <strain evidence="1">4475</strain>
    </source>
</reference>
<dbReference type="Pfam" id="PF13424">
    <property type="entry name" value="TPR_12"/>
    <property type="match status" value="1"/>
</dbReference>
<proteinExistence type="predicted"/>
<keyword evidence="2" id="KW-1185">Reference proteome</keyword>
<name>A0AA48RHI3_9BACL</name>
<dbReference type="KEGG" id="bayd:BSPP4475_08560"/>
<dbReference type="SMART" id="SM00028">
    <property type="entry name" value="TPR"/>
    <property type="match status" value="4"/>
</dbReference>
<gene>
    <name evidence="1" type="ORF">BSPP4475_08560</name>
</gene>
<dbReference type="SUPFAM" id="SSF48452">
    <property type="entry name" value="TPR-like"/>
    <property type="match status" value="1"/>
</dbReference>
<evidence type="ECO:0000313" key="2">
    <source>
        <dbReference type="Proteomes" id="UP001189619"/>
    </source>
</evidence>
<protein>
    <submittedName>
        <fullName evidence="1">Tetratricopeptide repeat protein</fullName>
    </submittedName>
</protein>
<accession>A0AA48RHI3</accession>
<sequence>MFWLLDVDHGIAAVRENLADMDVKIFVVDGTESDTLGFSSLMPLIREALGVLMDDKREEAWLKSVASEVLYLMPELRSDEKFRSAPALDAIAVAPSRRRLHKESEQMFRVTQMVVTLLVKYARRQERSILFHFEHLERMDEHTLTCIARLAQCLFSLPAAITATVHEEGVPDVLAASGAGTGHVAFFPVAKIRIDLLNRIAEKTGAILCSLKGKAYQAPARERQPAGEAAAAANAEREKTRAFREALQRGDVQAIETAVLELLEVSVFTKNHDHSLRAIAQVWPMLPRFSTKNRVEVIHLLGILYAYMGDFPTAIDVFTYGGQFVSDPVQAAENKFFLALLYTKRLNDSVTGRDYIAQALECLAGVQGELADIERTWLNNLCALTYVNEKNRSAAYECCLKALDYIKHGHRSSDAIHIKINLISNITVLHEYGKELDKAIAKWMFFEKFLKASGPVFAKHYYYRKGGLQYKNRQVAEAITSLTASYRLACDLHSLFYQDVIARGLAGVYFWEGQYEEAAHWYQLAIDAKKKLLQEDNLPKVALGRALSLRKQGRTLEAEQVLREALDLQPTGDAAEKAKKALSRWNDLSAEELEELISYAIDKPDTKLNRPFDLTNLY</sequence>
<dbReference type="InterPro" id="IPR011990">
    <property type="entry name" value="TPR-like_helical_dom_sf"/>
</dbReference>
<dbReference type="Gene3D" id="1.25.40.10">
    <property type="entry name" value="Tetratricopeptide repeat domain"/>
    <property type="match status" value="2"/>
</dbReference>